<evidence type="ECO:0000259" key="3">
    <source>
        <dbReference type="Pfam" id="PF23395"/>
    </source>
</evidence>
<proteinExistence type="predicted"/>
<feature type="domain" description="DUF7102" evidence="2">
    <location>
        <begin position="663"/>
        <end position="855"/>
    </location>
</feature>
<feature type="domain" description="SAM-like" evidence="3">
    <location>
        <begin position="862"/>
        <end position="951"/>
    </location>
</feature>
<evidence type="ECO:0000259" key="2">
    <source>
        <dbReference type="Pfam" id="PF23394"/>
    </source>
</evidence>
<evidence type="ECO:0000313" key="5">
    <source>
        <dbReference type="Proteomes" id="UP000664521"/>
    </source>
</evidence>
<sequence>MSQAVEPSLIDYARFYGLAVNHLEVDPLVDLPVLKDVHIELEDGPQIFKIDSTNGKAPEERLIIGRGEVLLLGSLNAASDHTLSFEGIELDPHRFRNMKLELPMLRTDHEANMQDFARPLLPDLAHEHLPLENVDDEADEGLSWPSECASLPDVYYAECKAEKLDVSLDILHHVRNVLYYDRVAVEDLSFELEELPRRKRPCVELVTPPLLPLSPLMLPYEPSSTTGHIQLLSEPISPTLQELKTTDQKIFEKDSVRNGQCDSENRSQDTNQLLFDSESLGELYSPLKGIKEPPSSPPIRKAALTDLNVEVPLTPTQSHRPPPWNKQNLTLQQSIREVIPSIPLPVVKPEEIPSEDVDAFFEKSIAPIAVKIERSIEQEQLQEADTTQRVPVPVMDFSLPLAPWKASVSSHELNNTKEDLMAMKKIHFSKHYWPGFGETERSLQWMPFPAALGRVELYECIEHEENSDDYASIPDCVDSRTLTWKPEGLRLLDELGDSDEELEDGNFPATNDIEFLVRKRKLELQYDERETSEDDKEPYAHWRSASVNHKAFQKVPRLSPNVPSEGKEKHEIKVVQKYQEVEMETPFSAFQSLENFMRIRDKSSNKSELTAEHHFPKPQNYVQPVKTKQNDLPPPSPAPRRSVPQHVSLPLPAPKFTSPTSPITIVLSTIFLRERRLIRHIQRLFPSADFIERDFTLHSPIRHPDSKNNPTKSTSREVLANEADLILSPSTGLILTTLQKINQRSLPGQTTKSALHEHITQAAPRYERLIILVHNNNNNNNNNHNPTPTLNLDPSPSTTPTSPPLNQNDCNSLIDFTAFCSSLQAETQVIFTPSDDPEHLAPWIASLIVKHCVQGPPAIKLLQEETLWELFLRRAGLNAFAAQVVLSELKTPSEPGSRVRNACAAEEDAVEGRGGKYGLAAFVRMSVQERLDRFEALLGGGSVIRRVSRVLDARW</sequence>
<dbReference type="Pfam" id="PF23394">
    <property type="entry name" value="DUF7102"/>
    <property type="match status" value="1"/>
</dbReference>
<organism evidence="4 5">
    <name type="scientific">Heterodermia speciosa</name>
    <dbReference type="NCBI Taxonomy" id="116794"/>
    <lineage>
        <taxon>Eukaryota</taxon>
        <taxon>Fungi</taxon>
        <taxon>Dikarya</taxon>
        <taxon>Ascomycota</taxon>
        <taxon>Pezizomycotina</taxon>
        <taxon>Lecanoromycetes</taxon>
        <taxon>OSLEUM clade</taxon>
        <taxon>Lecanoromycetidae</taxon>
        <taxon>Caliciales</taxon>
        <taxon>Physciaceae</taxon>
        <taxon>Heterodermia</taxon>
    </lineage>
</organism>
<feature type="compositionally biased region" description="Basic and acidic residues" evidence="1">
    <location>
        <begin position="604"/>
        <end position="615"/>
    </location>
</feature>
<reference evidence="4" key="1">
    <citation type="submission" date="2021-03" db="EMBL/GenBank/DDBJ databases">
        <authorList>
            <person name="Tagirdzhanova G."/>
        </authorList>
    </citation>
    <scope>NUCLEOTIDE SEQUENCE</scope>
</reference>
<gene>
    <name evidence="4" type="ORF">HETSPECPRED_003117</name>
</gene>
<evidence type="ECO:0000313" key="4">
    <source>
        <dbReference type="EMBL" id="CAF9917083.1"/>
    </source>
</evidence>
<dbReference type="Pfam" id="PF23395">
    <property type="entry name" value="SAM_6"/>
    <property type="match status" value="1"/>
</dbReference>
<dbReference type="AlphaFoldDB" id="A0A8H3F7N8"/>
<accession>A0A8H3F7N8</accession>
<dbReference type="InterPro" id="IPR057559">
    <property type="entry name" value="SAM_6"/>
</dbReference>
<name>A0A8H3F7N8_9LECA</name>
<dbReference type="OrthoDB" id="10257314at2759"/>
<protein>
    <submittedName>
        <fullName evidence="4">Uncharacterized protein</fullName>
    </submittedName>
</protein>
<feature type="region of interest" description="Disordered" evidence="1">
    <location>
        <begin position="777"/>
        <end position="804"/>
    </location>
</feature>
<dbReference type="Proteomes" id="UP000664521">
    <property type="component" value="Unassembled WGS sequence"/>
</dbReference>
<dbReference type="InterPro" id="IPR055528">
    <property type="entry name" value="DUF7102"/>
</dbReference>
<feature type="region of interest" description="Disordered" evidence="1">
    <location>
        <begin position="604"/>
        <end position="654"/>
    </location>
</feature>
<evidence type="ECO:0000256" key="1">
    <source>
        <dbReference type="SAM" id="MobiDB-lite"/>
    </source>
</evidence>
<keyword evidence="5" id="KW-1185">Reference proteome</keyword>
<dbReference type="EMBL" id="CAJPDS010000019">
    <property type="protein sequence ID" value="CAF9917083.1"/>
    <property type="molecule type" value="Genomic_DNA"/>
</dbReference>
<comment type="caution">
    <text evidence="4">The sequence shown here is derived from an EMBL/GenBank/DDBJ whole genome shotgun (WGS) entry which is preliminary data.</text>
</comment>